<dbReference type="Pfam" id="PF14559">
    <property type="entry name" value="TPR_19"/>
    <property type="match status" value="1"/>
</dbReference>
<accession>A0A363UQ79</accession>
<comment type="caution">
    <text evidence="2">The sequence shown here is derived from an EMBL/GenBank/DDBJ whole genome shotgun (WGS) entry which is preliminary data.</text>
</comment>
<dbReference type="EMBL" id="QEQK01000001">
    <property type="protein sequence ID" value="PWN57642.1"/>
    <property type="molecule type" value="Genomic_DNA"/>
</dbReference>
<keyword evidence="1" id="KW-0802">TPR repeat</keyword>
<organism evidence="2 3">
    <name type="scientific">Abyssibacter profundi</name>
    <dbReference type="NCBI Taxonomy" id="2182787"/>
    <lineage>
        <taxon>Bacteria</taxon>
        <taxon>Pseudomonadati</taxon>
        <taxon>Pseudomonadota</taxon>
        <taxon>Gammaproteobacteria</taxon>
        <taxon>Chromatiales</taxon>
        <taxon>Oceanococcaceae</taxon>
        <taxon>Abyssibacter</taxon>
    </lineage>
</organism>
<evidence type="ECO:0000313" key="2">
    <source>
        <dbReference type="EMBL" id="PWN57642.1"/>
    </source>
</evidence>
<dbReference type="InterPro" id="IPR019734">
    <property type="entry name" value="TPR_rpt"/>
</dbReference>
<dbReference type="InterPro" id="IPR011990">
    <property type="entry name" value="TPR-like_helical_dom_sf"/>
</dbReference>
<keyword evidence="3" id="KW-1185">Reference proteome</keyword>
<dbReference type="Gene3D" id="1.25.40.10">
    <property type="entry name" value="Tetratricopeptide repeat domain"/>
    <property type="match status" value="1"/>
</dbReference>
<reference evidence="2 3" key="1">
    <citation type="submission" date="2018-05" db="EMBL/GenBank/DDBJ databases">
        <title>Abyssibacter profundi OUC007T gen. nov., sp. nov, a marine bacterium isolated from seawater of the Mariana Trench.</title>
        <authorList>
            <person name="Zhou S."/>
        </authorList>
    </citation>
    <scope>NUCLEOTIDE SEQUENCE [LARGE SCALE GENOMIC DNA]</scope>
    <source>
        <strain evidence="2 3">OUC007</strain>
    </source>
</reference>
<protein>
    <submittedName>
        <fullName evidence="2">Uncharacterized protein</fullName>
    </submittedName>
</protein>
<sequence>MSRTGLVLLGLACLVGCQSTPKTPDEAVRVANQDDTEQVHTELVRQMIAQRKYFAARAHVDALALEHGETPEIRLLRADCMRHLGEFEAAQAGYQSLLNGPYAAEAAHGMGLLLASRHLTAAISYLQRAVFLRPTHAAARNDLGYAMMLMGQYDKALRELSTALELAPGDDRPLRNLVLLHHLRGDHARAATLGHNGGLSDTSLAQLRRQAEELALDQAHDANGQ</sequence>
<dbReference type="RefSeq" id="WP_109718498.1">
    <property type="nucleotide sequence ID" value="NZ_QEQK01000001.1"/>
</dbReference>
<dbReference type="SMART" id="SM00028">
    <property type="entry name" value="TPR"/>
    <property type="match status" value="2"/>
</dbReference>
<dbReference type="AlphaFoldDB" id="A0A363UQ79"/>
<gene>
    <name evidence="2" type="ORF">DEH80_00430</name>
</gene>
<feature type="repeat" description="TPR" evidence="1">
    <location>
        <begin position="137"/>
        <end position="170"/>
    </location>
</feature>
<dbReference type="SUPFAM" id="SSF48452">
    <property type="entry name" value="TPR-like"/>
    <property type="match status" value="1"/>
</dbReference>
<dbReference type="PROSITE" id="PS50005">
    <property type="entry name" value="TPR"/>
    <property type="match status" value="1"/>
</dbReference>
<dbReference type="OrthoDB" id="8535852at2"/>
<name>A0A363UQ79_9GAMM</name>
<dbReference type="Proteomes" id="UP000251800">
    <property type="component" value="Unassembled WGS sequence"/>
</dbReference>
<evidence type="ECO:0000256" key="1">
    <source>
        <dbReference type="PROSITE-ProRule" id="PRU00339"/>
    </source>
</evidence>
<proteinExistence type="predicted"/>
<dbReference type="PROSITE" id="PS50293">
    <property type="entry name" value="TPR_REGION"/>
    <property type="match status" value="1"/>
</dbReference>
<evidence type="ECO:0000313" key="3">
    <source>
        <dbReference type="Proteomes" id="UP000251800"/>
    </source>
</evidence>